<name>A0A5B9WCC3_9BACT</name>
<feature type="compositionally biased region" description="Low complexity" evidence="1">
    <location>
        <begin position="152"/>
        <end position="171"/>
    </location>
</feature>
<dbReference type="KEGG" id="agv:OJF2_64710"/>
<sequence length="184" mass="19935">MAYWLFKSEPDCFSFADLQAAPGATTGWDGVRNYQARNFLRDSIKLGDEVLFYHSNADPPCIAGVARVVREAHPDPTAFDPDADHYDPKSDPEDPTWVQVSIRAVRAIDPPIGLPRLREIPELGGMELLRKGSRLSIQPVTPGEWSAIMELAPAAEASDAPASGAAPAARKPGSKAKSRSARSR</sequence>
<dbReference type="PANTHER" id="PTHR14087">
    <property type="entry name" value="THYMOCYTE NUCLEAR PROTEIN 1"/>
    <property type="match status" value="1"/>
</dbReference>
<evidence type="ECO:0000259" key="2">
    <source>
        <dbReference type="Pfam" id="PF01878"/>
    </source>
</evidence>
<dbReference type="InterPro" id="IPR002740">
    <property type="entry name" value="EVE_domain"/>
</dbReference>
<evidence type="ECO:0000313" key="4">
    <source>
        <dbReference type="Proteomes" id="UP000324233"/>
    </source>
</evidence>
<feature type="region of interest" description="Disordered" evidence="1">
    <location>
        <begin position="75"/>
        <end position="94"/>
    </location>
</feature>
<dbReference type="SUPFAM" id="SSF88697">
    <property type="entry name" value="PUA domain-like"/>
    <property type="match status" value="1"/>
</dbReference>
<evidence type="ECO:0000313" key="3">
    <source>
        <dbReference type="EMBL" id="QEH37879.1"/>
    </source>
</evidence>
<gene>
    <name evidence="3" type="ORF">OJF2_64710</name>
</gene>
<dbReference type="Gene3D" id="3.10.590.10">
    <property type="entry name" value="ph1033 like domains"/>
    <property type="match status" value="1"/>
</dbReference>
<protein>
    <submittedName>
        <fullName evidence="3">EVE domain protein</fullName>
    </submittedName>
</protein>
<keyword evidence="4" id="KW-1185">Reference proteome</keyword>
<reference evidence="3 4" key="1">
    <citation type="submission" date="2019-08" db="EMBL/GenBank/DDBJ databases">
        <title>Deep-cultivation of Planctomycetes and their phenomic and genomic characterization uncovers novel biology.</title>
        <authorList>
            <person name="Wiegand S."/>
            <person name="Jogler M."/>
            <person name="Boedeker C."/>
            <person name="Pinto D."/>
            <person name="Vollmers J."/>
            <person name="Rivas-Marin E."/>
            <person name="Kohn T."/>
            <person name="Peeters S.H."/>
            <person name="Heuer A."/>
            <person name="Rast P."/>
            <person name="Oberbeckmann S."/>
            <person name="Bunk B."/>
            <person name="Jeske O."/>
            <person name="Meyerdierks A."/>
            <person name="Storesund J.E."/>
            <person name="Kallscheuer N."/>
            <person name="Luecker S."/>
            <person name="Lage O.M."/>
            <person name="Pohl T."/>
            <person name="Merkel B.J."/>
            <person name="Hornburger P."/>
            <person name="Mueller R.-W."/>
            <person name="Bruemmer F."/>
            <person name="Labrenz M."/>
            <person name="Spormann A.M."/>
            <person name="Op den Camp H."/>
            <person name="Overmann J."/>
            <person name="Amann R."/>
            <person name="Jetten M.S.M."/>
            <person name="Mascher T."/>
            <person name="Medema M.H."/>
            <person name="Devos D.P."/>
            <person name="Kaster A.-K."/>
            <person name="Ovreas L."/>
            <person name="Rohde M."/>
            <person name="Galperin M.Y."/>
            <person name="Jogler C."/>
        </authorList>
    </citation>
    <scope>NUCLEOTIDE SEQUENCE [LARGE SCALE GENOMIC DNA]</scope>
    <source>
        <strain evidence="3 4">OJF2</strain>
    </source>
</reference>
<dbReference type="InterPro" id="IPR052181">
    <property type="entry name" value="5hmC_binding"/>
</dbReference>
<feature type="compositionally biased region" description="Basic residues" evidence="1">
    <location>
        <begin position="172"/>
        <end position="184"/>
    </location>
</feature>
<dbReference type="EMBL" id="CP042997">
    <property type="protein sequence ID" value="QEH37879.1"/>
    <property type="molecule type" value="Genomic_DNA"/>
</dbReference>
<dbReference type="OrthoDB" id="9791347at2"/>
<organism evidence="3 4">
    <name type="scientific">Aquisphaera giovannonii</name>
    <dbReference type="NCBI Taxonomy" id="406548"/>
    <lineage>
        <taxon>Bacteria</taxon>
        <taxon>Pseudomonadati</taxon>
        <taxon>Planctomycetota</taxon>
        <taxon>Planctomycetia</taxon>
        <taxon>Isosphaerales</taxon>
        <taxon>Isosphaeraceae</taxon>
        <taxon>Aquisphaera</taxon>
    </lineage>
</organism>
<dbReference type="InterPro" id="IPR047197">
    <property type="entry name" value="THYN1-like_EVE"/>
</dbReference>
<dbReference type="Pfam" id="PF01878">
    <property type="entry name" value="EVE"/>
    <property type="match status" value="1"/>
</dbReference>
<dbReference type="AlphaFoldDB" id="A0A5B9WCC3"/>
<dbReference type="RefSeq" id="WP_148597384.1">
    <property type="nucleotide sequence ID" value="NZ_CP042997.1"/>
</dbReference>
<dbReference type="PANTHER" id="PTHR14087:SF7">
    <property type="entry name" value="THYMOCYTE NUCLEAR PROTEIN 1"/>
    <property type="match status" value="1"/>
</dbReference>
<dbReference type="CDD" id="cd21133">
    <property type="entry name" value="EVE"/>
    <property type="match status" value="1"/>
</dbReference>
<feature type="compositionally biased region" description="Basic and acidic residues" evidence="1">
    <location>
        <begin position="82"/>
        <end position="92"/>
    </location>
</feature>
<accession>A0A5B9WCC3</accession>
<dbReference type="InterPro" id="IPR015947">
    <property type="entry name" value="PUA-like_sf"/>
</dbReference>
<dbReference type="Proteomes" id="UP000324233">
    <property type="component" value="Chromosome"/>
</dbReference>
<feature type="region of interest" description="Disordered" evidence="1">
    <location>
        <begin position="152"/>
        <end position="184"/>
    </location>
</feature>
<evidence type="ECO:0000256" key="1">
    <source>
        <dbReference type="SAM" id="MobiDB-lite"/>
    </source>
</evidence>
<feature type="domain" description="EVE" evidence="2">
    <location>
        <begin position="2"/>
        <end position="151"/>
    </location>
</feature>
<proteinExistence type="predicted"/>